<reference evidence="3" key="1">
    <citation type="submission" date="2022-04" db="EMBL/GenBank/DDBJ databases">
        <title>Desulfatitalea alkaliphila sp. nov., a novel anaerobic sulfate-reducing bacterium isolated from terrestrial mud volcano, Taman Peninsula, Russia.</title>
        <authorList>
            <person name="Khomyakova M.A."/>
            <person name="Merkel A.Y."/>
            <person name="Slobodkin A.I."/>
        </authorList>
    </citation>
    <scope>NUCLEOTIDE SEQUENCE</scope>
    <source>
        <strain evidence="3">M08but</strain>
    </source>
</reference>
<name>A0AA41UJG8_9BACT</name>
<accession>A0AA41UJG8</accession>
<evidence type="ECO:0000313" key="4">
    <source>
        <dbReference type="Proteomes" id="UP001165427"/>
    </source>
</evidence>
<dbReference type="Proteomes" id="UP001165427">
    <property type="component" value="Unassembled WGS sequence"/>
</dbReference>
<dbReference type="PANTHER" id="PTHR43169">
    <property type="entry name" value="EXSB FAMILY PROTEIN"/>
    <property type="match status" value="1"/>
</dbReference>
<feature type="active site" description="Nucleophile and sulfur donor" evidence="1">
    <location>
        <position position="191"/>
    </location>
</feature>
<proteinExistence type="predicted"/>
<evidence type="ECO:0000256" key="1">
    <source>
        <dbReference type="PIRSR" id="PIRSR006661-1"/>
    </source>
</evidence>
<dbReference type="CDD" id="cd01990">
    <property type="entry name" value="LarE-like"/>
    <property type="match status" value="1"/>
</dbReference>
<protein>
    <submittedName>
        <fullName evidence="3">ATP-dependent sacrificial sulfur transferase LarE</fullName>
    </submittedName>
</protein>
<dbReference type="EMBL" id="JALJRB010000007">
    <property type="protein sequence ID" value="MCJ8500517.1"/>
    <property type="molecule type" value="Genomic_DNA"/>
</dbReference>
<keyword evidence="4" id="KW-1185">Reference proteome</keyword>
<keyword evidence="3" id="KW-0808">Transferase</keyword>
<comment type="caution">
    <text evidence="3">The sequence shown here is derived from an EMBL/GenBank/DDBJ whole genome shotgun (WGS) entry which is preliminary data.</text>
</comment>
<dbReference type="InterPro" id="IPR005232">
    <property type="entry name" value="LarE"/>
</dbReference>
<evidence type="ECO:0000313" key="3">
    <source>
        <dbReference type="EMBL" id="MCJ8500517.1"/>
    </source>
</evidence>
<dbReference type="GO" id="GO:0006529">
    <property type="term" value="P:asparagine biosynthetic process"/>
    <property type="evidence" value="ECO:0007669"/>
    <property type="project" value="InterPro"/>
</dbReference>
<dbReference type="AlphaFoldDB" id="A0AA41UJG8"/>
<dbReference type="InterPro" id="IPR001962">
    <property type="entry name" value="Asn_synthase"/>
</dbReference>
<dbReference type="RefSeq" id="WP_246905122.1">
    <property type="nucleotide sequence ID" value="NZ_JALJRB010000007.1"/>
</dbReference>
<dbReference type="Pfam" id="PF00733">
    <property type="entry name" value="Asn_synthase"/>
    <property type="match status" value="1"/>
</dbReference>
<dbReference type="InterPro" id="IPR052188">
    <property type="entry name" value="Ni-pincer_cofactor_biosynth"/>
</dbReference>
<dbReference type="PANTHER" id="PTHR43169:SF2">
    <property type="entry name" value="NAD_GMP SYNTHASE DOMAIN-CONTAINING PROTEIN"/>
    <property type="match status" value="1"/>
</dbReference>
<gene>
    <name evidence="3" type="primary">larE</name>
    <name evidence="3" type="ORF">MRX98_08030</name>
</gene>
<dbReference type="GO" id="GO:0016783">
    <property type="term" value="F:sulfurtransferase activity"/>
    <property type="evidence" value="ECO:0007669"/>
    <property type="project" value="InterPro"/>
</dbReference>
<dbReference type="NCBIfam" id="TIGR00268">
    <property type="entry name" value="ATP-dependent sacrificial sulfur transferase LarE"/>
    <property type="match status" value="1"/>
</dbReference>
<evidence type="ECO:0000259" key="2">
    <source>
        <dbReference type="Pfam" id="PF00733"/>
    </source>
</evidence>
<dbReference type="InterPro" id="IPR014729">
    <property type="entry name" value="Rossmann-like_a/b/a_fold"/>
</dbReference>
<dbReference type="SUPFAM" id="SSF52402">
    <property type="entry name" value="Adenine nucleotide alpha hydrolases-like"/>
    <property type="match status" value="1"/>
</dbReference>
<feature type="domain" description="Asparagine synthetase" evidence="2">
    <location>
        <begin position="36"/>
        <end position="102"/>
    </location>
</feature>
<dbReference type="GO" id="GO:0004066">
    <property type="term" value="F:asparagine synthase (glutamine-hydrolyzing) activity"/>
    <property type="evidence" value="ECO:0007669"/>
    <property type="project" value="InterPro"/>
</dbReference>
<dbReference type="Gene3D" id="3.40.50.620">
    <property type="entry name" value="HUPs"/>
    <property type="match status" value="1"/>
</dbReference>
<dbReference type="PIRSF" id="PIRSF006661">
    <property type="entry name" value="PP-lp_UCP006661"/>
    <property type="match status" value="1"/>
</dbReference>
<organism evidence="3 4">
    <name type="scientific">Desulfatitalea alkaliphila</name>
    <dbReference type="NCBI Taxonomy" id="2929485"/>
    <lineage>
        <taxon>Bacteria</taxon>
        <taxon>Pseudomonadati</taxon>
        <taxon>Thermodesulfobacteriota</taxon>
        <taxon>Desulfobacteria</taxon>
        <taxon>Desulfobacterales</taxon>
        <taxon>Desulfosarcinaceae</taxon>
        <taxon>Desulfatitalea</taxon>
    </lineage>
</organism>
<sequence length="286" mass="31151">MDTKAKSTKNSFMPISATTDAKYARLLELLGHCDGLGVAFSGGVDSTLLLAAAKQVLGERVVAFTARSAIHPDSELSLSMELARQLKVEQVVFNTDELQDPLFVANGPLRCYYCKRRLFAIMARQARQVGIHALAHGANLDDAGDYRPGLQAANELGIAAPLMEAGLSKREIRTLAKKMGLPNWDKPAMACLASRVPYDTPISPALLTRIDQAESLVRDVIQGPCRVRHHGSVARIEVEPAVQSELLRPASRRRVVDALRALGYDHVCLDLEGYVAGKMNRGLNPE</sequence>